<keyword evidence="2" id="KW-1185">Reference proteome</keyword>
<sequence length="298" mass="33528">MAPDPLAIPEILTRVGFFLPLWVPHPRRRPAFLDKPQDVLNCMLVSKHWYQVMIPILWHTCLEPRVIAAPKSTFERFLLYIRVLETGIHFPAVVLQCTRLLDLALCTQWLPDMCIATSQFPHKNLVRVNPGLRALSWSGRISDSLGRLDPEDFAGQDRLESLELLSWFGTRRSLARILRPVATSLKSLKLHRVQGAGLMMEDQEGGACKDVVGDSANNSKGVGNIGQRQAPARAPLCFPALNHLSYEICWAMSLEFLVRHSPGRESFNFTAGEGTEILNPAAKRYVEQPLISILFQKL</sequence>
<accession>A0A197KDC6</accession>
<evidence type="ECO:0000313" key="2">
    <source>
        <dbReference type="Proteomes" id="UP000078512"/>
    </source>
</evidence>
<proteinExistence type="predicted"/>
<dbReference type="Proteomes" id="UP000078512">
    <property type="component" value="Unassembled WGS sequence"/>
</dbReference>
<organism evidence="1 2">
    <name type="scientific">Linnemannia elongata AG-77</name>
    <dbReference type="NCBI Taxonomy" id="1314771"/>
    <lineage>
        <taxon>Eukaryota</taxon>
        <taxon>Fungi</taxon>
        <taxon>Fungi incertae sedis</taxon>
        <taxon>Mucoromycota</taxon>
        <taxon>Mortierellomycotina</taxon>
        <taxon>Mortierellomycetes</taxon>
        <taxon>Mortierellales</taxon>
        <taxon>Mortierellaceae</taxon>
        <taxon>Linnemannia</taxon>
    </lineage>
</organism>
<evidence type="ECO:0000313" key="1">
    <source>
        <dbReference type="EMBL" id="OAQ34394.1"/>
    </source>
</evidence>
<dbReference type="OrthoDB" id="2427916at2759"/>
<dbReference type="AlphaFoldDB" id="A0A197KDC6"/>
<reference evidence="1 2" key="1">
    <citation type="submission" date="2016-05" db="EMBL/GenBank/DDBJ databases">
        <title>Genome sequencing reveals origins of a unique bacterial endosymbiosis in the earliest lineages of terrestrial Fungi.</title>
        <authorList>
            <consortium name="DOE Joint Genome Institute"/>
            <person name="Uehling J."/>
            <person name="Gryganskyi A."/>
            <person name="Hameed K."/>
            <person name="Tschaplinski T."/>
            <person name="Misztal P."/>
            <person name="Wu S."/>
            <person name="Desiro A."/>
            <person name="Vande Pol N."/>
            <person name="Du Z.-Y."/>
            <person name="Zienkiewicz A."/>
            <person name="Zienkiewicz K."/>
            <person name="Morin E."/>
            <person name="Tisserant E."/>
            <person name="Splivallo R."/>
            <person name="Hainaut M."/>
            <person name="Henrissat B."/>
            <person name="Ohm R."/>
            <person name="Kuo A."/>
            <person name="Yan J."/>
            <person name="Lipzen A."/>
            <person name="Nolan M."/>
            <person name="Labutti K."/>
            <person name="Barry K."/>
            <person name="Goldstein A."/>
            <person name="Labbe J."/>
            <person name="Schadt C."/>
            <person name="Tuskan G."/>
            <person name="Grigoriev I."/>
            <person name="Martin F."/>
            <person name="Vilgalys R."/>
            <person name="Bonito G."/>
        </authorList>
    </citation>
    <scope>NUCLEOTIDE SEQUENCE [LARGE SCALE GENOMIC DNA]</scope>
    <source>
        <strain evidence="1 2">AG-77</strain>
    </source>
</reference>
<dbReference type="EMBL" id="KV442017">
    <property type="protein sequence ID" value="OAQ34394.1"/>
    <property type="molecule type" value="Genomic_DNA"/>
</dbReference>
<name>A0A197KDC6_9FUNG</name>
<protein>
    <submittedName>
        <fullName evidence="1">Uncharacterized protein</fullName>
    </submittedName>
</protein>
<gene>
    <name evidence="1" type="ORF">K457DRAFT_121574</name>
</gene>